<dbReference type="EMBL" id="CAMAPF010001001">
    <property type="protein sequence ID" value="CAH9137570.1"/>
    <property type="molecule type" value="Genomic_DNA"/>
</dbReference>
<organism evidence="1 2">
    <name type="scientific">Cuscuta epithymum</name>
    <dbReference type="NCBI Taxonomy" id="186058"/>
    <lineage>
        <taxon>Eukaryota</taxon>
        <taxon>Viridiplantae</taxon>
        <taxon>Streptophyta</taxon>
        <taxon>Embryophyta</taxon>
        <taxon>Tracheophyta</taxon>
        <taxon>Spermatophyta</taxon>
        <taxon>Magnoliopsida</taxon>
        <taxon>eudicotyledons</taxon>
        <taxon>Gunneridae</taxon>
        <taxon>Pentapetalae</taxon>
        <taxon>asterids</taxon>
        <taxon>lamiids</taxon>
        <taxon>Solanales</taxon>
        <taxon>Convolvulaceae</taxon>
        <taxon>Cuscuteae</taxon>
        <taxon>Cuscuta</taxon>
        <taxon>Cuscuta subgen. Cuscuta</taxon>
    </lineage>
</organism>
<dbReference type="Proteomes" id="UP001152523">
    <property type="component" value="Unassembled WGS sequence"/>
</dbReference>
<name>A0AAV0FQ58_9ASTE</name>
<evidence type="ECO:0000313" key="2">
    <source>
        <dbReference type="Proteomes" id="UP001152523"/>
    </source>
</evidence>
<accession>A0AAV0FQ58</accession>
<protein>
    <submittedName>
        <fullName evidence="1">Uncharacterized protein</fullName>
    </submittedName>
</protein>
<sequence>MGVIIVVVTVTEQHDLVVAEEKVVGDGDGGGALRDVDQPVLAMNQGAVVDPHHARHVYGYSVAVRRGHLLRQLLAHLHPVVFRRGLAVVDEEVVDDDVGDREECDAAHAGDVHVRAAAVDGLVTVDEELVPELDFHVGRECDPEFFLSSHPVPESARFWISGVGVVRRVFDHIDLSAFPARRIFPEPNAALRQLLPVVLPAHVGSSPAVVDRVSGLVQR</sequence>
<dbReference type="AlphaFoldDB" id="A0AAV0FQ58"/>
<proteinExistence type="predicted"/>
<keyword evidence="2" id="KW-1185">Reference proteome</keyword>
<comment type="caution">
    <text evidence="1">The sequence shown here is derived from an EMBL/GenBank/DDBJ whole genome shotgun (WGS) entry which is preliminary data.</text>
</comment>
<reference evidence="1" key="1">
    <citation type="submission" date="2022-07" db="EMBL/GenBank/DDBJ databases">
        <authorList>
            <person name="Macas J."/>
            <person name="Novak P."/>
            <person name="Neumann P."/>
        </authorList>
    </citation>
    <scope>NUCLEOTIDE SEQUENCE</scope>
</reference>
<evidence type="ECO:0000313" key="1">
    <source>
        <dbReference type="EMBL" id="CAH9137570.1"/>
    </source>
</evidence>
<gene>
    <name evidence="1" type="ORF">CEPIT_LOCUS36126</name>
</gene>